<evidence type="ECO:0000256" key="5">
    <source>
        <dbReference type="ARBA" id="ARBA00023136"/>
    </source>
</evidence>
<dbReference type="PRINTS" id="PR00125">
    <property type="entry name" value="ATPASEDELTA"/>
</dbReference>
<keyword evidence="7" id="KW-0139">CF(1)</keyword>
<accession>A0A7L4UQ33</accession>
<comment type="function">
    <text evidence="7">F(1)F(0) ATP synthase produces ATP from ADP in the presence of a proton or sodium gradient. F-type ATPases consist of two structural domains, F(1) containing the extramembraneous catalytic core and F(0) containing the membrane proton channel, linked together by a central stalk and a peripheral stalk. During catalysis, ATP synthesis in the catalytic domain of F(1) is coupled via a rotary mechanism of the central stalk subunits to proton translocation.</text>
</comment>
<comment type="function">
    <text evidence="7">This protein is part of the stalk that links CF(0) to CF(1). It either transmits conformational changes from CF(0) to CF(1) or is implicated in proton conduction.</text>
</comment>
<dbReference type="GO" id="GO:0005886">
    <property type="term" value="C:plasma membrane"/>
    <property type="evidence" value="ECO:0007669"/>
    <property type="project" value="UniProtKB-SubCell"/>
</dbReference>
<dbReference type="GO" id="GO:0046933">
    <property type="term" value="F:proton-transporting ATP synthase activity, rotational mechanism"/>
    <property type="evidence" value="ECO:0007669"/>
    <property type="project" value="UniProtKB-UniRule"/>
</dbReference>
<dbReference type="InterPro" id="IPR026015">
    <property type="entry name" value="ATP_synth_OSCP/delta_N_sf"/>
</dbReference>
<keyword evidence="5 7" id="KW-0472">Membrane</keyword>
<comment type="caution">
    <text evidence="8">The sequence shown here is derived from an EMBL/GenBank/DDBJ whole genome shotgun (WGS) entry which is preliminary data.</text>
</comment>
<keyword evidence="9" id="KW-1185">Reference proteome</keyword>
<evidence type="ECO:0000256" key="1">
    <source>
        <dbReference type="ARBA" id="ARBA00004370"/>
    </source>
</evidence>
<evidence type="ECO:0000313" key="9">
    <source>
        <dbReference type="Proteomes" id="UP000251835"/>
    </source>
</evidence>
<dbReference type="AlphaFoldDB" id="A0A7L4UQ33"/>
<keyword evidence="7" id="KW-1003">Cell membrane</keyword>
<reference evidence="8 9" key="1">
    <citation type="submission" date="2018-05" db="EMBL/GenBank/DDBJ databases">
        <title>Genomic Encyclopedia of Type Strains, Phase IV (KMG-IV): sequencing the most valuable type-strain genomes for metagenomic binning, comparative biology and taxonomic classification.</title>
        <authorList>
            <person name="Goeker M."/>
        </authorList>
    </citation>
    <scope>NUCLEOTIDE SEQUENCE [LARGE SCALE GENOMIC DNA]</scope>
    <source>
        <strain evidence="8 9">DSM 28579</strain>
    </source>
</reference>
<gene>
    <name evidence="7" type="primary">atpH</name>
    <name evidence="8" type="ORF">C7377_1239</name>
</gene>
<evidence type="ECO:0000256" key="3">
    <source>
        <dbReference type="ARBA" id="ARBA00022781"/>
    </source>
</evidence>
<dbReference type="PANTHER" id="PTHR11910">
    <property type="entry name" value="ATP SYNTHASE DELTA CHAIN"/>
    <property type="match status" value="1"/>
</dbReference>
<protein>
    <recommendedName>
        <fullName evidence="7">ATP synthase subunit delta</fullName>
    </recommendedName>
    <alternativeName>
        <fullName evidence="7">ATP synthase F(1) sector subunit delta</fullName>
    </alternativeName>
    <alternativeName>
        <fullName evidence="7">F-type ATPase subunit delta</fullName>
        <shortName evidence="7">F-ATPase subunit delta</shortName>
    </alternativeName>
</protein>
<keyword evidence="4 7" id="KW-0406">Ion transport</keyword>
<evidence type="ECO:0000256" key="6">
    <source>
        <dbReference type="ARBA" id="ARBA00023310"/>
    </source>
</evidence>
<proteinExistence type="inferred from homology"/>
<dbReference type="NCBIfam" id="TIGR01145">
    <property type="entry name" value="ATP_synt_delta"/>
    <property type="match status" value="1"/>
</dbReference>
<comment type="similarity">
    <text evidence="7">Belongs to the ATPase delta chain family.</text>
</comment>
<dbReference type="OrthoDB" id="9802471at2"/>
<keyword evidence="3 7" id="KW-0375">Hydrogen ion transport</keyword>
<keyword evidence="2 7" id="KW-0813">Transport</keyword>
<sequence>MDGGMISVRYAKALYQLATEKNILKDVYNDMQGVIAVLKSDNSLKEFLENPVVKEEQKKQLLVTAFGDRVQPIILSMFKLLVDNNREHFLNAVCLSFLQIYKEKQGFREVILTTAKPATEDSKSQLQKELSEKLHTKVAMQTIVDEKLIGGFKLRVDDLLMDKSIATQLENIKKELLSK</sequence>
<evidence type="ECO:0000256" key="7">
    <source>
        <dbReference type="HAMAP-Rule" id="MF_01416"/>
    </source>
</evidence>
<evidence type="ECO:0000313" key="8">
    <source>
        <dbReference type="EMBL" id="PVX50916.1"/>
    </source>
</evidence>
<keyword evidence="6 7" id="KW-0066">ATP synthesis</keyword>
<dbReference type="RefSeq" id="WP_116496466.1">
    <property type="nucleotide sequence ID" value="NZ_QENZ01000004.1"/>
</dbReference>
<dbReference type="InterPro" id="IPR000711">
    <property type="entry name" value="ATPase_OSCP/dsu"/>
</dbReference>
<evidence type="ECO:0000256" key="2">
    <source>
        <dbReference type="ARBA" id="ARBA00022448"/>
    </source>
</evidence>
<dbReference type="Pfam" id="PF00213">
    <property type="entry name" value="OSCP"/>
    <property type="match status" value="1"/>
</dbReference>
<dbReference type="GO" id="GO:0045259">
    <property type="term" value="C:proton-transporting ATP synthase complex"/>
    <property type="evidence" value="ECO:0007669"/>
    <property type="project" value="UniProtKB-KW"/>
</dbReference>
<evidence type="ECO:0000256" key="4">
    <source>
        <dbReference type="ARBA" id="ARBA00023065"/>
    </source>
</evidence>
<organism evidence="8 9">
    <name type="scientific">Balneicella halophila</name>
    <dbReference type="NCBI Taxonomy" id="1537566"/>
    <lineage>
        <taxon>Bacteria</taxon>
        <taxon>Pseudomonadati</taxon>
        <taxon>Bacteroidota</taxon>
        <taxon>Bacteroidia</taxon>
        <taxon>Bacteroidales</taxon>
        <taxon>Balneicellaceae</taxon>
        <taxon>Balneicella</taxon>
    </lineage>
</organism>
<comment type="subcellular location">
    <subcellularLocation>
        <location evidence="7">Cell membrane</location>
        <topology evidence="7">Peripheral membrane protein</topology>
    </subcellularLocation>
    <subcellularLocation>
        <location evidence="1">Membrane</location>
    </subcellularLocation>
</comment>
<dbReference type="SUPFAM" id="SSF47928">
    <property type="entry name" value="N-terminal domain of the delta subunit of the F1F0-ATP synthase"/>
    <property type="match status" value="1"/>
</dbReference>
<name>A0A7L4UQ33_BALHA</name>
<dbReference type="Gene3D" id="1.10.520.20">
    <property type="entry name" value="N-terminal domain of the delta subunit of the F1F0-ATP synthase"/>
    <property type="match status" value="1"/>
</dbReference>
<dbReference type="Proteomes" id="UP000251835">
    <property type="component" value="Unassembled WGS sequence"/>
</dbReference>
<dbReference type="EMBL" id="QENZ01000004">
    <property type="protein sequence ID" value="PVX50916.1"/>
    <property type="molecule type" value="Genomic_DNA"/>
</dbReference>
<dbReference type="HAMAP" id="MF_01416">
    <property type="entry name" value="ATP_synth_delta_bact"/>
    <property type="match status" value="1"/>
</dbReference>